<geneLocation type="plasmid" evidence="2 3">
    <name>pY5S7-2</name>
</geneLocation>
<reference evidence="2 3" key="1">
    <citation type="submission" date="2024-02" db="EMBL/GenBank/DDBJ databases">
        <title>Complete sequences of two Paenibacillus sp. strains and one Lysinibacillus strain isolated from the environment on STAA medium highlight biotechnological potential.</title>
        <authorList>
            <person name="Attere S.A."/>
            <person name="Piche L.C."/>
            <person name="Intertaglia L."/>
            <person name="Lami R."/>
            <person name="Charette S.J."/>
            <person name="Vincent A.T."/>
        </authorList>
    </citation>
    <scope>NUCLEOTIDE SEQUENCE [LARGE SCALE GENOMIC DNA]</scope>
    <source>
        <strain evidence="2 3">Y5S-7</strain>
        <plasmid evidence="2 3">pY5S7-2</plasmid>
    </source>
</reference>
<gene>
    <name evidence="2" type="ORF">V6668_32105</name>
</gene>
<proteinExistence type="predicted"/>
<dbReference type="AlphaFoldDB" id="A0ABD8B2Y8"/>
<accession>A0ABD8B2Y8</accession>
<evidence type="ECO:0000313" key="3">
    <source>
        <dbReference type="Proteomes" id="UP001364764"/>
    </source>
</evidence>
<dbReference type="Proteomes" id="UP001364764">
    <property type="component" value="Plasmid pY5S7-2"/>
</dbReference>
<evidence type="ECO:0000256" key="1">
    <source>
        <dbReference type="SAM" id="Phobius"/>
    </source>
</evidence>
<keyword evidence="1" id="KW-0812">Transmembrane</keyword>
<dbReference type="GeneID" id="93480220"/>
<dbReference type="EMBL" id="CP145894">
    <property type="protein sequence ID" value="WWP24119.1"/>
    <property type="molecule type" value="Genomic_DNA"/>
</dbReference>
<keyword evidence="1" id="KW-1133">Transmembrane helix</keyword>
<name>A0ABD8B2Y8_PAEAM</name>
<feature type="transmembrane region" description="Helical" evidence="1">
    <location>
        <begin position="54"/>
        <end position="73"/>
    </location>
</feature>
<protein>
    <submittedName>
        <fullName evidence="2">Uncharacterized protein</fullName>
    </submittedName>
</protein>
<organism evidence="2 3">
    <name type="scientific">Paenibacillus amylolyticus</name>
    <dbReference type="NCBI Taxonomy" id="1451"/>
    <lineage>
        <taxon>Bacteria</taxon>
        <taxon>Bacillati</taxon>
        <taxon>Bacillota</taxon>
        <taxon>Bacilli</taxon>
        <taxon>Bacillales</taxon>
        <taxon>Paenibacillaceae</taxon>
        <taxon>Paenibacillus</taxon>
    </lineage>
</organism>
<keyword evidence="2" id="KW-0614">Plasmid</keyword>
<keyword evidence="1" id="KW-0472">Membrane</keyword>
<feature type="transmembrane region" description="Helical" evidence="1">
    <location>
        <begin position="20"/>
        <end position="42"/>
    </location>
</feature>
<dbReference type="RefSeq" id="WP_338709208.1">
    <property type="nucleotide sequence ID" value="NZ_CP145894.1"/>
</dbReference>
<sequence>MKRLKNFVGDIEKMFMLNVIVMGVLVILSFLYTLVSLVIHLFTKNQVFLDATGFGLAVCMMSFIALLVVIRVAENKG</sequence>
<evidence type="ECO:0000313" key="2">
    <source>
        <dbReference type="EMBL" id="WWP24119.1"/>
    </source>
</evidence>